<dbReference type="InterPro" id="IPR036291">
    <property type="entry name" value="NAD(P)-bd_dom_sf"/>
</dbReference>
<accession>N2AAA9</accession>
<dbReference type="SUPFAM" id="SSF51735">
    <property type="entry name" value="NAD(P)-binding Rossmann-fold domains"/>
    <property type="match status" value="1"/>
</dbReference>
<protein>
    <submittedName>
        <fullName evidence="2">LLPSF_family NAD dependent epimerase/dehydratase</fullName>
    </submittedName>
</protein>
<dbReference type="Gene3D" id="3.90.25.10">
    <property type="entry name" value="UDP-galactose 4-epimerase, domain 1"/>
    <property type="match status" value="1"/>
</dbReference>
<dbReference type="PATRIC" id="fig|1235802.3.peg.3076"/>
<dbReference type="HOGENOM" id="CLU_007383_1_7_9"/>
<dbReference type="NCBIfam" id="TIGR04180">
    <property type="entry name" value="EDH_00030"/>
    <property type="match status" value="1"/>
</dbReference>
<dbReference type="Proteomes" id="UP000012589">
    <property type="component" value="Unassembled WGS sequence"/>
</dbReference>
<evidence type="ECO:0000259" key="1">
    <source>
        <dbReference type="Pfam" id="PF16363"/>
    </source>
</evidence>
<dbReference type="eggNOG" id="COG0451">
    <property type="taxonomic scope" value="Bacteria"/>
</dbReference>
<evidence type="ECO:0000313" key="3">
    <source>
        <dbReference type="Proteomes" id="UP000012589"/>
    </source>
</evidence>
<dbReference type="PANTHER" id="PTHR43000">
    <property type="entry name" value="DTDP-D-GLUCOSE 4,6-DEHYDRATASE-RELATED"/>
    <property type="match status" value="1"/>
</dbReference>
<dbReference type="Gene3D" id="3.40.50.720">
    <property type="entry name" value="NAD(P)-binding Rossmann-like Domain"/>
    <property type="match status" value="1"/>
</dbReference>
<keyword evidence="3" id="KW-1185">Reference proteome</keyword>
<organism evidence="2 3">
    <name type="scientific">Eubacterium plexicaudatum ASF492</name>
    <dbReference type="NCBI Taxonomy" id="1235802"/>
    <lineage>
        <taxon>Bacteria</taxon>
        <taxon>Bacillati</taxon>
        <taxon>Bacillota</taxon>
        <taxon>Clostridia</taxon>
        <taxon>Eubacteriales</taxon>
        <taxon>Eubacteriaceae</taxon>
        <taxon>Eubacterium</taxon>
    </lineage>
</organism>
<proteinExistence type="predicted"/>
<dbReference type="OrthoDB" id="9811743at2"/>
<gene>
    <name evidence="2" type="ORF">C823_02910</name>
</gene>
<sequence length="335" mass="37240">MKNYDGKLDGKKVLVTGADGFIGSHLVEMLVKKGAKVRALSQYNSFNDWGWLEDISCADDVEVVCGDVRDAAYCQHITSGQELIFHLAALIAIPYSYVAPQSYIDTNVKGTLNICQAALKNDVAKVIHTSTSEVYGTARYVPIDEKHPLQPQSPYSASKIGADAIAMSFHHAFQLNVTIARPFNTYGPRQSARAVIPTIITQIASGAKEIKIGDGSPTRDFNYVGDTCRGFCMLAESDCTDGETVNIGSNYEISVIDTLHKIRDIMGSDAQIICDEDRIRPKNSEVFRLWCDNRKIRRLTGFEPEYSLEEGLRRTIDWFTDSDNLKKYKAGIYNV</sequence>
<dbReference type="CDD" id="cd05257">
    <property type="entry name" value="Arna_like_SDR_e"/>
    <property type="match status" value="1"/>
</dbReference>
<reference evidence="2 3" key="1">
    <citation type="journal article" date="2014" name="Genome Announc.">
        <title>Draft genome sequences of the altered schaedler flora, a defined bacterial community from gnotobiotic mice.</title>
        <authorList>
            <person name="Wannemuehler M.J."/>
            <person name="Overstreet A.M."/>
            <person name="Ward D.V."/>
            <person name="Phillips G.J."/>
        </authorList>
    </citation>
    <scope>NUCLEOTIDE SEQUENCE [LARGE SCALE GENOMIC DNA]</scope>
    <source>
        <strain evidence="2 3">ASF492</strain>
    </source>
</reference>
<dbReference type="InterPro" id="IPR016040">
    <property type="entry name" value="NAD(P)-bd_dom"/>
</dbReference>
<dbReference type="GO" id="GO:0016831">
    <property type="term" value="F:carboxy-lyase activity"/>
    <property type="evidence" value="ECO:0007669"/>
    <property type="project" value="InterPro"/>
</dbReference>
<dbReference type="InterPro" id="IPR026390">
    <property type="entry name" value="LegB-like"/>
</dbReference>
<feature type="domain" description="NAD(P)-binding" evidence="1">
    <location>
        <begin position="14"/>
        <end position="315"/>
    </location>
</feature>
<dbReference type="Pfam" id="PF16363">
    <property type="entry name" value="GDP_Man_Dehyd"/>
    <property type="match status" value="1"/>
</dbReference>
<dbReference type="AlphaFoldDB" id="N2AAA9"/>
<name>N2AAA9_9FIRM</name>
<evidence type="ECO:0000313" key="2">
    <source>
        <dbReference type="EMBL" id="EMZ25161.1"/>
    </source>
</evidence>
<dbReference type="InterPro" id="IPR045869">
    <property type="entry name" value="Arna-like_SDR_e"/>
</dbReference>
<dbReference type="EMBL" id="AQFT01000090">
    <property type="protein sequence ID" value="EMZ25161.1"/>
    <property type="molecule type" value="Genomic_DNA"/>
</dbReference>
<comment type="caution">
    <text evidence="2">The sequence shown here is derived from an EMBL/GenBank/DDBJ whole genome shotgun (WGS) entry which is preliminary data.</text>
</comment>
<dbReference type="STRING" id="1235802.C823_02910"/>